<dbReference type="Proteomes" id="UP001227230">
    <property type="component" value="Chromosome 4"/>
</dbReference>
<keyword evidence="2" id="KW-1185">Reference proteome</keyword>
<evidence type="ECO:0008006" key="3">
    <source>
        <dbReference type="Google" id="ProtNLM"/>
    </source>
</evidence>
<organism evidence="1 2">
    <name type="scientific">Vitis vinifera</name>
    <name type="common">Grape</name>
    <dbReference type="NCBI Taxonomy" id="29760"/>
    <lineage>
        <taxon>Eukaryota</taxon>
        <taxon>Viridiplantae</taxon>
        <taxon>Streptophyta</taxon>
        <taxon>Embryophyta</taxon>
        <taxon>Tracheophyta</taxon>
        <taxon>Spermatophyta</taxon>
        <taxon>Magnoliopsida</taxon>
        <taxon>eudicotyledons</taxon>
        <taxon>Gunneridae</taxon>
        <taxon>Pentapetalae</taxon>
        <taxon>rosids</taxon>
        <taxon>Vitales</taxon>
        <taxon>Vitaceae</taxon>
        <taxon>Viteae</taxon>
        <taxon>Vitis</taxon>
    </lineage>
</organism>
<dbReference type="PANTHER" id="PTHR11439:SF440">
    <property type="entry name" value="INTEGRASE CATALYTIC DOMAIN-CONTAINING PROTEIN"/>
    <property type="match status" value="1"/>
</dbReference>
<evidence type="ECO:0000313" key="2">
    <source>
        <dbReference type="Proteomes" id="UP001227230"/>
    </source>
</evidence>
<dbReference type="PANTHER" id="PTHR11439">
    <property type="entry name" value="GAG-POL-RELATED RETROTRANSPOSON"/>
    <property type="match status" value="1"/>
</dbReference>
<reference evidence="1 2" key="1">
    <citation type="journal article" date="2023" name="Hortic Res">
        <title>The complete reference genome for grapevine (Vitis vinifera L.) genetics and breeding.</title>
        <authorList>
            <person name="Shi X."/>
            <person name="Cao S."/>
            <person name="Wang X."/>
            <person name="Huang S."/>
            <person name="Wang Y."/>
            <person name="Liu Z."/>
            <person name="Liu W."/>
            <person name="Leng X."/>
            <person name="Peng Y."/>
            <person name="Wang N."/>
            <person name="Wang Y."/>
            <person name="Ma Z."/>
            <person name="Xu X."/>
            <person name="Zhang F."/>
            <person name="Xue H."/>
            <person name="Zhong H."/>
            <person name="Wang Y."/>
            <person name="Zhang K."/>
            <person name="Velt A."/>
            <person name="Avia K."/>
            <person name="Holtgrawe D."/>
            <person name="Grimplet J."/>
            <person name="Matus J.T."/>
            <person name="Ware D."/>
            <person name="Wu X."/>
            <person name="Wang H."/>
            <person name="Liu C."/>
            <person name="Fang Y."/>
            <person name="Rustenholz C."/>
            <person name="Cheng Z."/>
            <person name="Xiao H."/>
            <person name="Zhou Y."/>
        </authorList>
    </citation>
    <scope>NUCLEOTIDE SEQUENCE [LARGE SCALE GENOMIC DNA]</scope>
    <source>
        <strain evidence="2">cv. Pinot noir / PN40024</strain>
        <tissue evidence="1">Leaf</tissue>
    </source>
</reference>
<accession>A0ABY9BRG6</accession>
<gene>
    <name evidence="1" type="ORF">VitviT2T_005070</name>
</gene>
<proteinExistence type="predicted"/>
<protein>
    <recommendedName>
        <fullName evidence="3">Retrovirus-related Pol polyprotein from transposon TNT 1-94</fullName>
    </recommendedName>
</protein>
<sequence length="224" mass="25394">MYLMNCTKPDIAYAIGRLSRNTQSPNQDHWTVVRRVLKYLRGTINYGLCFSGFPSVLEGFSDANWISDSDEMESTSGYVFILGGSLVSWKSAKQTYIARSTMEAEFIALEKISSEAEWLRNLLADIPLWTRLAPSMSMRCDSQATIAKAKSKIFNGKNKHIRLSHNIVWQLLESRVISLEFVKSELNLVNPFTKPLNKKLVEETSREMGLMPIIEVKSGSNPTY</sequence>
<name>A0ABY9BRG6_VITVI</name>
<dbReference type="CDD" id="cd09272">
    <property type="entry name" value="RNase_HI_RT_Ty1"/>
    <property type="match status" value="1"/>
</dbReference>
<evidence type="ECO:0000313" key="1">
    <source>
        <dbReference type="EMBL" id="WJZ85543.1"/>
    </source>
</evidence>
<dbReference type="EMBL" id="CP126651">
    <property type="protein sequence ID" value="WJZ85543.1"/>
    <property type="molecule type" value="Genomic_DNA"/>
</dbReference>